<dbReference type="GO" id="GO:0004252">
    <property type="term" value="F:serine-type endopeptidase activity"/>
    <property type="evidence" value="ECO:0007669"/>
    <property type="project" value="UniProtKB-EC"/>
</dbReference>
<feature type="signal peptide" evidence="3">
    <location>
        <begin position="1"/>
        <end position="18"/>
    </location>
</feature>
<protein>
    <recommendedName>
        <fullName evidence="2">subtilisin</fullName>
        <ecNumber evidence="2">3.4.21.62</ecNumber>
    </recommendedName>
</protein>
<dbReference type="EMBL" id="VJMH01000136">
    <property type="protein sequence ID" value="KAF0718597.1"/>
    <property type="molecule type" value="Genomic_DNA"/>
</dbReference>
<feature type="chain" id="PRO_5033436587" description="subtilisin" evidence="3">
    <location>
        <begin position="19"/>
        <end position="96"/>
    </location>
</feature>
<comment type="catalytic activity">
    <reaction evidence="1">
        <text>Hydrolysis of proteins with broad specificity for peptide bonds, and a preference for a large uncharged residue in P1. Hydrolyzes peptide amides.</text>
        <dbReference type="EC" id="3.4.21.62"/>
    </reaction>
</comment>
<dbReference type="Proteomes" id="UP000332933">
    <property type="component" value="Unassembled WGS sequence"/>
</dbReference>
<evidence type="ECO:0000313" key="7">
    <source>
        <dbReference type="Proteomes" id="UP000332933"/>
    </source>
</evidence>
<evidence type="ECO:0000256" key="3">
    <source>
        <dbReference type="SAM" id="SignalP"/>
    </source>
</evidence>
<reference evidence="5" key="2">
    <citation type="submission" date="2019-06" db="EMBL/GenBank/DDBJ databases">
        <title>Genomics analysis of Aphanomyces spp. identifies a new class of oomycete effector associated with host adaptation.</title>
        <authorList>
            <person name="Gaulin E."/>
        </authorList>
    </citation>
    <scope>NUCLEOTIDE SEQUENCE</scope>
    <source>
        <strain evidence="5">CBS 578.67</strain>
    </source>
</reference>
<sequence length="96" mass="10265">MAIAHVAGAVALLMSANAELIPETVYAYLTHTADRDGLNATEPTTWFWPNGTVRGQGGIHCGNVPDTVWPNNRFGHCRVNVAASFDLDTGALMDLP</sequence>
<organism evidence="6 7">
    <name type="scientific">Aphanomyces stellatus</name>
    <dbReference type="NCBI Taxonomy" id="120398"/>
    <lineage>
        <taxon>Eukaryota</taxon>
        <taxon>Sar</taxon>
        <taxon>Stramenopiles</taxon>
        <taxon>Oomycota</taxon>
        <taxon>Saprolegniomycetes</taxon>
        <taxon>Saprolegniales</taxon>
        <taxon>Verrucalvaceae</taxon>
        <taxon>Aphanomyces</taxon>
    </lineage>
</organism>
<proteinExistence type="predicted"/>
<reference evidence="6 7" key="1">
    <citation type="submission" date="2019-03" db="EMBL/GenBank/DDBJ databases">
        <authorList>
            <person name="Gaulin E."/>
            <person name="Dumas B."/>
        </authorList>
    </citation>
    <scope>NUCLEOTIDE SEQUENCE [LARGE SCALE GENOMIC DNA]</scope>
    <source>
        <strain evidence="6">CBS 568.67</strain>
    </source>
</reference>
<dbReference type="InterPro" id="IPR036852">
    <property type="entry name" value="Peptidase_S8/S53_dom_sf"/>
</dbReference>
<dbReference type="Pfam" id="PF00082">
    <property type="entry name" value="Peptidase_S8"/>
    <property type="match status" value="1"/>
</dbReference>
<evidence type="ECO:0000256" key="2">
    <source>
        <dbReference type="ARBA" id="ARBA00023619"/>
    </source>
</evidence>
<keyword evidence="3" id="KW-0732">Signal</keyword>
<gene>
    <name evidence="6" type="primary">Aste57867_1590</name>
    <name evidence="5" type="ORF">As57867_001589</name>
    <name evidence="6" type="ORF">ASTE57867_1590</name>
</gene>
<evidence type="ECO:0000256" key="1">
    <source>
        <dbReference type="ARBA" id="ARBA00023529"/>
    </source>
</evidence>
<dbReference type="InterPro" id="IPR000209">
    <property type="entry name" value="Peptidase_S8/S53_dom"/>
</dbReference>
<accession>A0A485K5M6</accession>
<name>A0A485K5M6_9STRA</name>
<evidence type="ECO:0000259" key="4">
    <source>
        <dbReference type="Pfam" id="PF00082"/>
    </source>
</evidence>
<dbReference type="GO" id="GO:0006508">
    <property type="term" value="P:proteolysis"/>
    <property type="evidence" value="ECO:0007669"/>
    <property type="project" value="InterPro"/>
</dbReference>
<dbReference type="SUPFAM" id="SSF52743">
    <property type="entry name" value="Subtilisin-like"/>
    <property type="match status" value="1"/>
</dbReference>
<feature type="domain" description="Peptidase S8/S53" evidence="4">
    <location>
        <begin position="1"/>
        <end position="36"/>
    </location>
</feature>
<dbReference type="EMBL" id="CAADRA010000136">
    <property type="protein sequence ID" value="VFT78803.1"/>
    <property type="molecule type" value="Genomic_DNA"/>
</dbReference>
<dbReference type="AlphaFoldDB" id="A0A485K5M6"/>
<evidence type="ECO:0000313" key="6">
    <source>
        <dbReference type="EMBL" id="VFT78803.1"/>
    </source>
</evidence>
<dbReference type="Gene3D" id="3.40.50.200">
    <property type="entry name" value="Peptidase S8/S53 domain"/>
    <property type="match status" value="1"/>
</dbReference>
<evidence type="ECO:0000313" key="5">
    <source>
        <dbReference type="EMBL" id="KAF0718597.1"/>
    </source>
</evidence>
<keyword evidence="7" id="KW-1185">Reference proteome</keyword>
<dbReference type="EC" id="3.4.21.62" evidence="2"/>